<gene>
    <name evidence="3" type="ORF">VMF7928_00083</name>
</gene>
<sequence length="562" mass="63187">MPSFEPCFTPFKASIDAYTVPARFTFPFCYQPDPLSALAAQELQDFLVSKPDWQHDFGSENDKADGGKMFGVLVVKNNQGELGYLSAFSGKIGDKNLIEGFVPPVFDMLKSDGFFLNEGIEINELNAEIKELEANPEFNTLALQLDSIAKAADLAIESHRNMMIESRALRKAQRAEGKASLQPEQLEQLILDLGKQSVSEKNQLKTLKQQKELEISKVQAKLDELSTQLHQLKEKRKSLSNALQKKLFSQYQFLNKSGEHKSLLDIFADTANPIPPAGSGECAAPKLLHYAFEHKLEPICMAEFWWGASPKSEIRKHKHYYPACQSKCHPILGHMLAGMELDDNPLLQNQASNKEIEILYQDEAMVIVNKPSGLLSVPGKHISDSAFTRLQALYPDAEGPFVIHRLDMATSGLLVFALTRRANKSLQKQFISRTVKKRYVAIIEGALASDEGDISLPLRGDINDRPRQLVCHKHGKPAHTRWQVIESKDNRTKLYLYPVTGRTHQLRVHCAHIEGLNMPIVGDDLYGTHADRLHLHAETLEILHPYSKQPMRVQVDAPFKLD</sequence>
<keyword evidence="1" id="KW-0175">Coiled coil</keyword>
<name>A0ABN8DWR5_9VIBR</name>
<dbReference type="InterPro" id="IPR050188">
    <property type="entry name" value="RluA_PseudoU_synthase"/>
</dbReference>
<keyword evidence="4" id="KW-1185">Reference proteome</keyword>
<reference evidence="3" key="1">
    <citation type="submission" date="2021-11" db="EMBL/GenBank/DDBJ databases">
        <authorList>
            <person name="Rodrigo-Torres L."/>
            <person name="Arahal R. D."/>
            <person name="Lucena T."/>
        </authorList>
    </citation>
    <scope>NUCLEOTIDE SEQUENCE</scope>
    <source>
        <strain evidence="3">CECT 7928</strain>
    </source>
</reference>
<proteinExistence type="predicted"/>
<dbReference type="CDD" id="cd02869">
    <property type="entry name" value="PseudoU_synth_RluA_like"/>
    <property type="match status" value="1"/>
</dbReference>
<dbReference type="EMBL" id="CAKLDM010000001">
    <property type="protein sequence ID" value="CAH0535983.1"/>
    <property type="molecule type" value="Genomic_DNA"/>
</dbReference>
<evidence type="ECO:0000313" key="3">
    <source>
        <dbReference type="EMBL" id="CAH0535983.1"/>
    </source>
</evidence>
<dbReference type="Gene3D" id="3.30.2350.10">
    <property type="entry name" value="Pseudouridine synthase"/>
    <property type="match status" value="1"/>
</dbReference>
<dbReference type="PANTHER" id="PTHR21600:SF89">
    <property type="entry name" value="RIBOSOMAL LARGE SUBUNIT PSEUDOURIDINE SYNTHASE A"/>
    <property type="match status" value="1"/>
</dbReference>
<dbReference type="InterPro" id="IPR006145">
    <property type="entry name" value="PsdUridine_synth_RsuA/RluA"/>
</dbReference>
<dbReference type="SUPFAM" id="SSF55120">
    <property type="entry name" value="Pseudouridine synthase"/>
    <property type="match status" value="1"/>
</dbReference>
<organism evidence="3 4">
    <name type="scientific">Vibrio marisflavi CECT 7928</name>
    <dbReference type="NCBI Taxonomy" id="634439"/>
    <lineage>
        <taxon>Bacteria</taxon>
        <taxon>Pseudomonadati</taxon>
        <taxon>Pseudomonadota</taxon>
        <taxon>Gammaproteobacteria</taxon>
        <taxon>Vibrionales</taxon>
        <taxon>Vibrionaceae</taxon>
        <taxon>Vibrio</taxon>
    </lineage>
</organism>
<dbReference type="RefSeq" id="WP_237359502.1">
    <property type="nucleotide sequence ID" value="NZ_CAKLDM010000001.1"/>
</dbReference>
<dbReference type="InterPro" id="IPR020103">
    <property type="entry name" value="PsdUridine_synth_cat_dom_sf"/>
</dbReference>
<accession>A0ABN8DWR5</accession>
<dbReference type="PROSITE" id="PS01129">
    <property type="entry name" value="PSI_RLU"/>
    <property type="match status" value="1"/>
</dbReference>
<protein>
    <recommendedName>
        <fullName evidence="2">Pseudouridine synthase RsuA/RluA-like domain-containing protein</fullName>
    </recommendedName>
</protein>
<evidence type="ECO:0000256" key="1">
    <source>
        <dbReference type="SAM" id="Coils"/>
    </source>
</evidence>
<dbReference type="InterPro" id="IPR006224">
    <property type="entry name" value="PsdUridine_synth_RluA-like_CS"/>
</dbReference>
<feature type="coiled-coil region" evidence="1">
    <location>
        <begin position="201"/>
        <end position="242"/>
    </location>
</feature>
<dbReference type="Proteomes" id="UP000838748">
    <property type="component" value="Unassembled WGS sequence"/>
</dbReference>
<comment type="caution">
    <text evidence="3">The sequence shown here is derived from an EMBL/GenBank/DDBJ whole genome shotgun (WGS) entry which is preliminary data.</text>
</comment>
<evidence type="ECO:0000259" key="2">
    <source>
        <dbReference type="Pfam" id="PF00849"/>
    </source>
</evidence>
<feature type="domain" description="Pseudouridine synthase RsuA/RluA-like" evidence="2">
    <location>
        <begin position="365"/>
        <end position="512"/>
    </location>
</feature>
<dbReference type="PANTHER" id="PTHR21600">
    <property type="entry name" value="MITOCHONDRIAL RNA PSEUDOURIDINE SYNTHASE"/>
    <property type="match status" value="1"/>
</dbReference>
<evidence type="ECO:0000313" key="4">
    <source>
        <dbReference type="Proteomes" id="UP000838748"/>
    </source>
</evidence>
<dbReference type="Pfam" id="PF00849">
    <property type="entry name" value="PseudoU_synth_2"/>
    <property type="match status" value="1"/>
</dbReference>